<dbReference type="InParanoid" id="D2UYE8"/>
<evidence type="ECO:0000259" key="3">
    <source>
        <dbReference type="SMART" id="SM00955"/>
    </source>
</evidence>
<dbReference type="Pfam" id="PF00773">
    <property type="entry name" value="RNB"/>
    <property type="match status" value="1"/>
</dbReference>
<name>D2UYE8_NAEGR</name>
<sequence>MASNNNNCKFYSIISNNNLQSDKEDRDDDFMDDNLIEGFIVEYFDKSSKTIKLGLLDEHESVIYQENFTNVKNKDVVIIEKWSNMLTTLNDLREIREKANYMVLDETYQADFELRLENLLIEGFTSGKKFSSSTLSNELFEIQSMITRYIAFYLFENSGCFKYDTRSNKYIVIETDSSQIRVKDFIRRAKKRIQEINDLKQKNGQIENNSQLLNANLHTKWDPIIDVPLLRKMEFFILSNFLNSKNKTIIESILESFRYPKNRRGAAQFLHAVGHMHFEKSSNLMEESMDPDFENVKNLPSIVKPFPNQVESASQIMLKQVTSLIEKEKENISRRDLRKLKCIAIDDISTQAYDDAVSIEKTVNGYKIYIHVCDVSSFITKNDALETESRSRVKTIYGKNGVRLMLHPCAIRAITLSPERENLGFTLELSLIKSGSELKLDKYEFYKSILPKVEIFTYNTVDSLFNQFVKKKMGNKSTDMDQSHQLLIEMLHISINVDKSLNLGLISKTKSTPAHDTVAIIMSIANSVLAAHIKQVDIQNLFPQSNSYYRFTSPMRRYADLVTHIQYNSLLNNSKEPIYSDKEIKNICTEIQSFEKDILETQLMMDKKKRDLATSKNKNQSVNNSNQKQSNKVIGKVVKKRKGMSSVYIPSMDKTISLHLVEFDEVKMIELLSGILPETEKSSMDMLGWPALTKKMKENRSPNDIMEGSKVVLNIKHIEYYENDTYKPKVIVAEHCFEEKVDNYTI</sequence>
<dbReference type="PANTHER" id="PTHR23355:SF9">
    <property type="entry name" value="DIS3-LIKE EXONUCLEASE 2"/>
    <property type="match status" value="1"/>
</dbReference>
<dbReference type="SUPFAM" id="SSF50249">
    <property type="entry name" value="Nucleic acid-binding proteins"/>
    <property type="match status" value="1"/>
</dbReference>
<keyword evidence="5" id="KW-1185">Reference proteome</keyword>
<feature type="coiled-coil region" evidence="1">
    <location>
        <begin position="189"/>
        <end position="216"/>
    </location>
</feature>
<evidence type="ECO:0000313" key="5">
    <source>
        <dbReference type="Proteomes" id="UP000006671"/>
    </source>
</evidence>
<dbReference type="InterPro" id="IPR050180">
    <property type="entry name" value="RNR_Ribonuclease"/>
</dbReference>
<dbReference type="InterPro" id="IPR012340">
    <property type="entry name" value="NA-bd_OB-fold"/>
</dbReference>
<keyword evidence="1" id="KW-0175">Coiled coil</keyword>
<proteinExistence type="predicted"/>
<dbReference type="PANTHER" id="PTHR23355">
    <property type="entry name" value="RIBONUCLEASE"/>
    <property type="match status" value="1"/>
</dbReference>
<dbReference type="OrthoDB" id="2285229at2759"/>
<evidence type="ECO:0000313" key="4">
    <source>
        <dbReference type="EMBL" id="EFC50463.1"/>
    </source>
</evidence>
<feature type="domain" description="RNB" evidence="3">
    <location>
        <begin position="334"/>
        <end position="573"/>
    </location>
</feature>
<dbReference type="GO" id="GO:0004540">
    <property type="term" value="F:RNA nuclease activity"/>
    <property type="evidence" value="ECO:0007669"/>
    <property type="project" value="InterPro"/>
</dbReference>
<organism evidence="5">
    <name type="scientific">Naegleria gruberi</name>
    <name type="common">Amoeba</name>
    <dbReference type="NCBI Taxonomy" id="5762"/>
    <lineage>
        <taxon>Eukaryota</taxon>
        <taxon>Discoba</taxon>
        <taxon>Heterolobosea</taxon>
        <taxon>Tetramitia</taxon>
        <taxon>Eutetramitia</taxon>
        <taxon>Vahlkampfiidae</taxon>
        <taxon>Naegleria</taxon>
    </lineage>
</organism>
<dbReference type="STRING" id="5762.D2UYE8"/>
<dbReference type="eggNOG" id="KOG2102">
    <property type="taxonomic scope" value="Eukaryota"/>
</dbReference>
<dbReference type="KEGG" id="ngr:NAEGRDRAFT_45159"/>
<dbReference type="Proteomes" id="UP000006671">
    <property type="component" value="Unassembled WGS sequence"/>
</dbReference>
<evidence type="ECO:0000256" key="2">
    <source>
        <dbReference type="SAM" id="MobiDB-lite"/>
    </source>
</evidence>
<dbReference type="AlphaFoldDB" id="D2UYE8"/>
<dbReference type="GO" id="GO:0003723">
    <property type="term" value="F:RNA binding"/>
    <property type="evidence" value="ECO:0007669"/>
    <property type="project" value="InterPro"/>
</dbReference>
<reference evidence="4 5" key="1">
    <citation type="journal article" date="2010" name="Cell">
        <title>The genome of Naegleria gruberi illuminates early eukaryotic versatility.</title>
        <authorList>
            <person name="Fritz-Laylin L.K."/>
            <person name="Prochnik S.E."/>
            <person name="Ginger M.L."/>
            <person name="Dacks J.B."/>
            <person name="Carpenter M.L."/>
            <person name="Field M.C."/>
            <person name="Kuo A."/>
            <person name="Paredez A."/>
            <person name="Chapman J."/>
            <person name="Pham J."/>
            <person name="Shu S."/>
            <person name="Neupane R."/>
            <person name="Cipriano M."/>
            <person name="Mancuso J."/>
            <person name="Tu H."/>
            <person name="Salamov A."/>
            <person name="Lindquist E."/>
            <person name="Shapiro H."/>
            <person name="Lucas S."/>
            <person name="Grigoriev I.V."/>
            <person name="Cande W.Z."/>
            <person name="Fulton C."/>
            <person name="Rokhsar D.S."/>
            <person name="Dawson S.C."/>
        </authorList>
    </citation>
    <scope>NUCLEOTIDE SEQUENCE [LARGE SCALE GENOMIC DNA]</scope>
    <source>
        <strain evidence="4 5">NEG-M</strain>
    </source>
</reference>
<dbReference type="GeneID" id="8855394"/>
<protein>
    <submittedName>
        <fullName evidence="4">Predicted protein</fullName>
    </submittedName>
</protein>
<dbReference type="SMART" id="SM00955">
    <property type="entry name" value="RNB"/>
    <property type="match status" value="1"/>
</dbReference>
<dbReference type="VEuPathDB" id="AmoebaDB:NAEGRDRAFT_45159"/>
<dbReference type="GO" id="GO:0006402">
    <property type="term" value="P:mRNA catabolic process"/>
    <property type="evidence" value="ECO:0007669"/>
    <property type="project" value="TreeGrafter"/>
</dbReference>
<dbReference type="EMBL" id="GG738845">
    <property type="protein sequence ID" value="EFC50463.1"/>
    <property type="molecule type" value="Genomic_DNA"/>
</dbReference>
<dbReference type="RefSeq" id="XP_002683207.1">
    <property type="nucleotide sequence ID" value="XM_002683161.1"/>
</dbReference>
<dbReference type="OMA" id="EHCFEEK"/>
<evidence type="ECO:0000256" key="1">
    <source>
        <dbReference type="SAM" id="Coils"/>
    </source>
</evidence>
<dbReference type="InterPro" id="IPR001900">
    <property type="entry name" value="RNase_II/R"/>
</dbReference>
<feature type="region of interest" description="Disordered" evidence="2">
    <location>
        <begin position="609"/>
        <end position="632"/>
    </location>
</feature>
<gene>
    <name evidence="4" type="ORF">NAEGRDRAFT_45159</name>
</gene>
<dbReference type="GO" id="GO:0005829">
    <property type="term" value="C:cytosol"/>
    <property type="evidence" value="ECO:0007669"/>
    <property type="project" value="TreeGrafter"/>
</dbReference>
<accession>D2UYE8</accession>
<feature type="compositionally biased region" description="Low complexity" evidence="2">
    <location>
        <begin position="615"/>
        <end position="632"/>
    </location>
</feature>